<dbReference type="FunFam" id="2.60.40.4330:FF:000002">
    <property type="entry name" value="Kinesin-like protein"/>
    <property type="match status" value="1"/>
</dbReference>
<dbReference type="PROSITE" id="PS50067">
    <property type="entry name" value="KINESIN_MOTOR_2"/>
    <property type="match status" value="1"/>
</dbReference>
<dbReference type="PRINTS" id="PR00380">
    <property type="entry name" value="KINESINHEAVY"/>
</dbReference>
<protein>
    <submittedName>
        <fullName evidence="13">Kinesin-like protein KIF23</fullName>
    </submittedName>
</protein>
<dbReference type="Pfam" id="PF00225">
    <property type="entry name" value="Kinesin"/>
    <property type="match status" value="1"/>
</dbReference>
<dbReference type="InterPro" id="IPR032675">
    <property type="entry name" value="LRR_dom_sf"/>
</dbReference>
<evidence type="ECO:0000313" key="13">
    <source>
        <dbReference type="EMBL" id="KAJ6633651.1"/>
    </source>
</evidence>
<evidence type="ECO:0000313" key="14">
    <source>
        <dbReference type="Proteomes" id="UP001151699"/>
    </source>
</evidence>
<proteinExistence type="inferred from homology"/>
<evidence type="ECO:0000256" key="7">
    <source>
        <dbReference type="ARBA" id="ARBA00023175"/>
    </source>
</evidence>
<feature type="region of interest" description="Disordered" evidence="11">
    <location>
        <begin position="700"/>
        <end position="719"/>
    </location>
</feature>
<dbReference type="Proteomes" id="UP001151699">
    <property type="component" value="Unassembled WGS sequence"/>
</dbReference>
<dbReference type="PANTHER" id="PTHR47968:SF75">
    <property type="entry name" value="CENTROMERE-ASSOCIATED PROTEIN E"/>
    <property type="match status" value="1"/>
</dbReference>
<feature type="binding site" evidence="9">
    <location>
        <begin position="123"/>
        <end position="130"/>
    </location>
    <ligand>
        <name>ATP</name>
        <dbReference type="ChEBI" id="CHEBI:30616"/>
    </ligand>
</feature>
<dbReference type="GO" id="GO:0015630">
    <property type="term" value="C:microtubule cytoskeleton"/>
    <property type="evidence" value="ECO:0007669"/>
    <property type="project" value="UniProtKB-ARBA"/>
</dbReference>
<dbReference type="Pfam" id="PF13855">
    <property type="entry name" value="LRR_8"/>
    <property type="match status" value="2"/>
</dbReference>
<keyword evidence="6 10" id="KW-0175">Coiled coil</keyword>
<dbReference type="GO" id="GO:0009966">
    <property type="term" value="P:regulation of signal transduction"/>
    <property type="evidence" value="ECO:0007669"/>
    <property type="project" value="UniProtKB-ARBA"/>
</dbReference>
<comment type="subcellular location">
    <subcellularLocation>
        <location evidence="1">Cytoplasm</location>
        <location evidence="1">Cytoskeleton</location>
    </subcellularLocation>
</comment>
<evidence type="ECO:0000256" key="6">
    <source>
        <dbReference type="ARBA" id="ARBA00023054"/>
    </source>
</evidence>
<dbReference type="OrthoDB" id="2403182at2759"/>
<dbReference type="InterPro" id="IPR027417">
    <property type="entry name" value="P-loop_NTPase"/>
</dbReference>
<dbReference type="GO" id="GO:0008017">
    <property type="term" value="F:microtubule binding"/>
    <property type="evidence" value="ECO:0007669"/>
    <property type="project" value="InterPro"/>
</dbReference>
<dbReference type="InterPro" id="IPR001752">
    <property type="entry name" value="Kinesin_motor_dom"/>
</dbReference>
<dbReference type="GO" id="GO:0003777">
    <property type="term" value="F:microtubule motor activity"/>
    <property type="evidence" value="ECO:0007669"/>
    <property type="project" value="InterPro"/>
</dbReference>
<dbReference type="InterPro" id="IPR003591">
    <property type="entry name" value="Leu-rich_rpt_typical-subtyp"/>
</dbReference>
<dbReference type="PANTHER" id="PTHR47968">
    <property type="entry name" value="CENTROMERE PROTEIN E"/>
    <property type="match status" value="1"/>
</dbReference>
<dbReference type="GO" id="GO:0007018">
    <property type="term" value="P:microtubule-based movement"/>
    <property type="evidence" value="ECO:0007669"/>
    <property type="project" value="InterPro"/>
</dbReference>
<evidence type="ECO:0000256" key="3">
    <source>
        <dbReference type="ARBA" id="ARBA00022737"/>
    </source>
</evidence>
<dbReference type="InterPro" id="IPR027640">
    <property type="entry name" value="Kinesin-like_fam"/>
</dbReference>
<feature type="region of interest" description="Disordered" evidence="11">
    <location>
        <begin position="843"/>
        <end position="873"/>
    </location>
</feature>
<dbReference type="SUPFAM" id="SSF52540">
    <property type="entry name" value="P-loop containing nucleoside triphosphate hydrolases"/>
    <property type="match status" value="1"/>
</dbReference>
<keyword evidence="7 9" id="KW-0505">Motor protein</keyword>
<dbReference type="PROSITE" id="PS51450">
    <property type="entry name" value="LRR"/>
    <property type="match status" value="1"/>
</dbReference>
<evidence type="ECO:0000259" key="12">
    <source>
        <dbReference type="PROSITE" id="PS50067"/>
    </source>
</evidence>
<evidence type="ECO:0000256" key="11">
    <source>
        <dbReference type="SAM" id="MobiDB-lite"/>
    </source>
</evidence>
<dbReference type="Gene3D" id="3.40.850.10">
    <property type="entry name" value="Kinesin motor domain"/>
    <property type="match status" value="1"/>
</dbReference>
<keyword evidence="5 9" id="KW-0067">ATP-binding</keyword>
<keyword evidence="3" id="KW-0677">Repeat</keyword>
<dbReference type="Gene3D" id="2.60.40.4330">
    <property type="entry name" value="Kinesin-like protein Kif23, Arf6-interacting domain"/>
    <property type="match status" value="1"/>
</dbReference>
<dbReference type="GO" id="GO:0005524">
    <property type="term" value="F:ATP binding"/>
    <property type="evidence" value="ECO:0007669"/>
    <property type="project" value="UniProtKB-UniRule"/>
</dbReference>
<organism evidence="13 14">
    <name type="scientific">Pseudolycoriella hygida</name>
    <dbReference type="NCBI Taxonomy" id="35572"/>
    <lineage>
        <taxon>Eukaryota</taxon>
        <taxon>Metazoa</taxon>
        <taxon>Ecdysozoa</taxon>
        <taxon>Arthropoda</taxon>
        <taxon>Hexapoda</taxon>
        <taxon>Insecta</taxon>
        <taxon>Pterygota</taxon>
        <taxon>Neoptera</taxon>
        <taxon>Endopterygota</taxon>
        <taxon>Diptera</taxon>
        <taxon>Nematocera</taxon>
        <taxon>Sciaroidea</taxon>
        <taxon>Sciaridae</taxon>
        <taxon>Pseudolycoriella</taxon>
    </lineage>
</organism>
<dbReference type="InterPro" id="IPR038105">
    <property type="entry name" value="Kif23_Arf-bd_sf"/>
</dbReference>
<dbReference type="EMBL" id="WJQU01001816">
    <property type="protein sequence ID" value="KAJ6633651.1"/>
    <property type="molecule type" value="Genomic_DNA"/>
</dbReference>
<feature type="region of interest" description="Disordered" evidence="11">
    <location>
        <begin position="730"/>
        <end position="753"/>
    </location>
</feature>
<evidence type="ECO:0000256" key="10">
    <source>
        <dbReference type="SAM" id="Coils"/>
    </source>
</evidence>
<dbReference type="SMART" id="SM00369">
    <property type="entry name" value="LRR_TYP"/>
    <property type="match status" value="6"/>
</dbReference>
<dbReference type="InterPro" id="IPR019821">
    <property type="entry name" value="Kinesin_motor_CS"/>
</dbReference>
<dbReference type="InterPro" id="IPR036961">
    <property type="entry name" value="Kinesin_motor_dom_sf"/>
</dbReference>
<reference evidence="13" key="1">
    <citation type="submission" date="2022-07" db="EMBL/GenBank/DDBJ databases">
        <authorList>
            <person name="Trinca V."/>
            <person name="Uliana J.V.C."/>
            <person name="Torres T.T."/>
            <person name="Ward R.J."/>
            <person name="Monesi N."/>
        </authorList>
    </citation>
    <scope>NUCLEOTIDE SEQUENCE</scope>
    <source>
        <strain evidence="13">HSMRA1968</strain>
        <tissue evidence="13">Whole embryos</tissue>
    </source>
</reference>
<keyword evidence="14" id="KW-1185">Reference proteome</keyword>
<evidence type="ECO:0000256" key="8">
    <source>
        <dbReference type="ARBA" id="ARBA00023212"/>
    </source>
</evidence>
<evidence type="ECO:0000256" key="2">
    <source>
        <dbReference type="ARBA" id="ARBA00022614"/>
    </source>
</evidence>
<feature type="domain" description="Kinesin motor" evidence="12">
    <location>
        <begin position="36"/>
        <end position="441"/>
    </location>
</feature>
<comment type="similarity">
    <text evidence="9">Belongs to the TRAFAC class myosin-kinesin ATPase superfamily. Kinesin family.</text>
</comment>
<evidence type="ECO:0000256" key="9">
    <source>
        <dbReference type="PROSITE-ProRule" id="PRU00283"/>
    </source>
</evidence>
<keyword evidence="4 9" id="KW-0547">Nucleotide-binding</keyword>
<dbReference type="Pfam" id="PF16540">
    <property type="entry name" value="MKLP1_Arf_bdg"/>
    <property type="match status" value="1"/>
</dbReference>
<accession>A0A9Q0MLR1</accession>
<keyword evidence="2" id="KW-0433">Leucine-rich repeat</keyword>
<evidence type="ECO:0000256" key="4">
    <source>
        <dbReference type="ARBA" id="ARBA00022741"/>
    </source>
</evidence>
<dbReference type="InterPro" id="IPR032384">
    <property type="entry name" value="Kif23_Arf-bd"/>
</dbReference>
<evidence type="ECO:0000256" key="5">
    <source>
        <dbReference type="ARBA" id="ARBA00022840"/>
    </source>
</evidence>
<comment type="caution">
    <text evidence="13">The sequence shown here is derived from an EMBL/GenBank/DDBJ whole genome shotgun (WGS) entry which is preliminary data.</text>
</comment>
<gene>
    <name evidence="13" type="primary">KIF23</name>
    <name evidence="13" type="ORF">Bhyg_15676</name>
</gene>
<sequence>MHTMKSSNNRIRTPAKILPKTPLRLPRQNSNIAKDAVQVFCRIRPVNTDVEESCVKVVSPTTVVLTPPEIAANYKSACLRETHYIFKNVFDTNSRQREVYNVVAQPLVEGLIRGRNGLLFTYGVTGSGKTYTMTGNTSDQGIMPRCLDALFKTINEYQTKKFVFKPDRLNGFEILSEADAMLERQAEMNSKFGRFRGRVDSDPEIASRASKDPSALDGINEDNMYAVFITYIEVYNNSVYDLLEDTPVQRTLQSKIIREDANHNMYVHMATEVEVKSLPEAIEAFQKGQKRKRMGHTILNAESSRSHSVFTIRLVQAPTDSQGEQILQDRRTVTVSQLSLVDLAGSERTSRTNNTGQRLREAGNINNSLMTLRTCLEILRENQLSGMNKKVPYRDSKVSHLFKNYFEGEGSVKMIVCINPRNEDYDESVQVIKFAEMTQEVQVQRATPIRPDVGLTPGRRKANQMFKMAVNNLDAMGKSDAKKLDVDIGLVYSLGPKFPEYRLDSPEAEHTITNLMKHLEQRIQKRQVLLNDYNAKSKIRGVRFRKRSFHSILDDAFRAALVQMERNSFNLKSENASLVAMLQSERQRVIAYEEKLAQYEDRVSELTRQVQSRESLIRDMKGQLNQKQQVICQKELEKEKQKRKFDDRLATETGKLTMEMEIKLKEQQDKLAGELRDKENRLKIAADVLSTGYVPERFGGYKTSQNTNSVPSTNEGTSIPSEYHSATFMRSQTPRAPRGIAAANNRHRRSRSAGDRWLEHRAANPVPLGTILQPFYKNRKSITKLTDIKDVTDPKTSKYCLVSQGADTDGEVETRLYKGNVIPTCGGGAQVVFEDVECLKQRSPDGSMRKRPSKGECFSPVKDPPSNYSVGMGSHSTKKINEIADPSEFYTSLKIQNQDVKYVPKGIATFFPKLEHLEISNSKLQWIEQDDIKGLVHLKTLDLNGNNLQILEGRLFDFNTELREIKLRGNQLEFLQEKIFYKLENLKIIDLHNNTCWKAMYSEYQRHLYIFKDANNNMATIPQYLKSFCQKWETVHEVYKRRFNEKVISLQSEIRALKSDLTDLATLRNSDLAELTHRLSACDRNFDAALENLHRHKFMNSKTVEANQSSEDPASMRLSCAAEICVVSDFKFTFSNLSINLNNYSDPRVTSLQIHLQQTLFMPQNLADLFPRLSHLSVTESGLFEIDHSIFKGFDLNDLNLSKNKIVEVPADTFTDMANLRALDLSYNKIHTLPDDVFANLKALQKLYLNHNYLISI</sequence>
<evidence type="ECO:0000256" key="1">
    <source>
        <dbReference type="ARBA" id="ARBA00004245"/>
    </source>
</evidence>
<feature type="compositionally biased region" description="Polar residues" evidence="11">
    <location>
        <begin position="702"/>
        <end position="719"/>
    </location>
</feature>
<dbReference type="InterPro" id="IPR001611">
    <property type="entry name" value="Leu-rich_rpt"/>
</dbReference>
<dbReference type="AlphaFoldDB" id="A0A9Q0MLR1"/>
<dbReference type="PROSITE" id="PS00411">
    <property type="entry name" value="KINESIN_MOTOR_1"/>
    <property type="match status" value="1"/>
</dbReference>
<keyword evidence="8" id="KW-0206">Cytoskeleton</keyword>
<name>A0A9Q0MLR1_9DIPT</name>
<dbReference type="SMART" id="SM00129">
    <property type="entry name" value="KISc"/>
    <property type="match status" value="1"/>
</dbReference>
<feature type="coiled-coil region" evidence="10">
    <location>
        <begin position="582"/>
        <end position="616"/>
    </location>
</feature>
<dbReference type="SUPFAM" id="SSF52058">
    <property type="entry name" value="L domain-like"/>
    <property type="match status" value="1"/>
</dbReference>
<dbReference type="Gene3D" id="3.80.10.10">
    <property type="entry name" value="Ribonuclease Inhibitor"/>
    <property type="match status" value="2"/>
</dbReference>
<dbReference type="CDD" id="cd01368">
    <property type="entry name" value="KISc_KIF23_like"/>
    <property type="match status" value="1"/>
</dbReference>
<keyword evidence="8" id="KW-0963">Cytoplasm</keyword>